<evidence type="ECO:0000256" key="1">
    <source>
        <dbReference type="SAM" id="MobiDB-lite"/>
    </source>
</evidence>
<keyword evidence="3" id="KW-1185">Reference proteome</keyword>
<feature type="region of interest" description="Disordered" evidence="1">
    <location>
        <begin position="301"/>
        <end position="322"/>
    </location>
</feature>
<proteinExistence type="predicted"/>
<sequence>MRDAKGDSRQWTRVGNQPKSGGAELSKAPCPHCGCKKNLSHYWFCKHCLEPLAYVASGPYLRSDRSRLTENSSKGKPTLPSGLQLQASGWVGQGGGSKADAWTKYSKDDIPKLRLIQENFQSLGDSAQAAVYASYIDRLQRAGPRAPTVGVCQHAMREAKQHLEKRVRVAENLQCQLVQAQKAAVQAMREFEAVKLLASEVPPAEPPAAQAEAPRHGFSLEKLLGGESFEIFEDDGLFGLEAEGVEVTDPEKEEVAKRKQEVEQTIRRAVTEAFGAVRVRAQELVAEQKAFKQRMLSKRRRVDEVSSAAPSGADAPTAEGLHDDEAREGVAAARAAPPPPQAPSQESVAAAVDLAGRGGLHSPVDDDVEDLAKDCAAATRLVHAGVGYFDIYMCCGLGYLVGVATFAHHETTETREFVLETRNATSWSSLQEFLVNEAESSAVFLREVATDEDTQKAREDTIKAHGWQLALSPSVVTERGGLSAGVGIAVRKHIGMGKAPNLVKAPRGPRRVLATHVNSFVPGGFIAVSLYSWDRDPLGSTSHKWRTIDFFVVSRALLGVCHKVARLAPPVGSAIFFSTKQWHGLFCAATKLATKHELAAKSDRGAKWMTWVAEAVSDGAGKAHKYSKPSIGWIPSTSLQGAPPPGPQQQVDELWEAWKGVWKPSPKSEAMPEPVAYCTSLLQQQASERGVSVEDLCPPVRDPEVIRRVASKFKRFAALGIDALRPRELANLPGGALKCLALLWHWQECSGIFSSAIALILLAQLPKPEGGYRPIGIESGVSRVFHKIARHEAVEWEDRHPRSYHYGVKGKSCERAVWEQSLAVENHSLMGFTAGLTLLDLTKVVQTRLGNAAAYLCGLLEGQLLVVSESKGKVLSSCSSVARGLAKRLSKWKFTAPAATKNLGCDFGMGPKGRRSGAVVGSRLRKIKGRLSKFRSFRSSFQGLMKVIRGGALPQGMYGAMVKGVDDRQCRNEVSKQSKKKAWLLSGLAAGGFPTQAVLYEDRRVVDVRCQVCFDEPGAQMHRLFRCLAHCGLRRHLDLQELQQRAFEPGADLLFLTRGLAVPREAKWPPPVQHEYVKWDK</sequence>
<feature type="region of interest" description="Disordered" evidence="1">
    <location>
        <begin position="329"/>
        <end position="348"/>
    </location>
</feature>
<comment type="caution">
    <text evidence="2">The sequence shown here is derived from an EMBL/GenBank/DDBJ whole genome shotgun (WGS) entry which is preliminary data.</text>
</comment>
<feature type="region of interest" description="Disordered" evidence="1">
    <location>
        <begin position="1"/>
        <end position="27"/>
    </location>
</feature>
<dbReference type="Proteomes" id="UP001189429">
    <property type="component" value="Unassembled WGS sequence"/>
</dbReference>
<protein>
    <submittedName>
        <fullName evidence="2">Uncharacterized protein</fullName>
    </submittedName>
</protein>
<evidence type="ECO:0000313" key="3">
    <source>
        <dbReference type="Proteomes" id="UP001189429"/>
    </source>
</evidence>
<evidence type="ECO:0000313" key="2">
    <source>
        <dbReference type="EMBL" id="CAK0858295.1"/>
    </source>
</evidence>
<feature type="compositionally biased region" description="Polar residues" evidence="1">
    <location>
        <begin position="69"/>
        <end position="87"/>
    </location>
</feature>
<organism evidence="2 3">
    <name type="scientific">Prorocentrum cordatum</name>
    <dbReference type="NCBI Taxonomy" id="2364126"/>
    <lineage>
        <taxon>Eukaryota</taxon>
        <taxon>Sar</taxon>
        <taxon>Alveolata</taxon>
        <taxon>Dinophyceae</taxon>
        <taxon>Prorocentrales</taxon>
        <taxon>Prorocentraceae</taxon>
        <taxon>Prorocentrum</taxon>
    </lineage>
</organism>
<dbReference type="EMBL" id="CAUYUJ010015807">
    <property type="protein sequence ID" value="CAK0858295.1"/>
    <property type="molecule type" value="Genomic_DNA"/>
</dbReference>
<feature type="region of interest" description="Disordered" evidence="1">
    <location>
        <begin position="65"/>
        <end position="87"/>
    </location>
</feature>
<gene>
    <name evidence="2" type="ORF">PCOR1329_LOCUS48131</name>
</gene>
<reference evidence="2" key="1">
    <citation type="submission" date="2023-10" db="EMBL/GenBank/DDBJ databases">
        <authorList>
            <person name="Chen Y."/>
            <person name="Shah S."/>
            <person name="Dougan E. K."/>
            <person name="Thang M."/>
            <person name="Chan C."/>
        </authorList>
    </citation>
    <scope>NUCLEOTIDE SEQUENCE [LARGE SCALE GENOMIC DNA]</scope>
</reference>
<feature type="compositionally biased region" description="Basic and acidic residues" evidence="1">
    <location>
        <begin position="1"/>
        <end position="10"/>
    </location>
</feature>
<feature type="non-terminal residue" evidence="2">
    <location>
        <position position="1081"/>
    </location>
</feature>
<name>A0ABN9UH76_9DINO</name>
<accession>A0ABN9UH76</accession>